<dbReference type="OMA" id="NNNCIFV"/>
<organism evidence="2 3">
    <name type="scientific">Haemaphysalis longicornis</name>
    <name type="common">Bush tick</name>
    <dbReference type="NCBI Taxonomy" id="44386"/>
    <lineage>
        <taxon>Eukaryota</taxon>
        <taxon>Metazoa</taxon>
        <taxon>Ecdysozoa</taxon>
        <taxon>Arthropoda</taxon>
        <taxon>Chelicerata</taxon>
        <taxon>Arachnida</taxon>
        <taxon>Acari</taxon>
        <taxon>Parasitiformes</taxon>
        <taxon>Ixodida</taxon>
        <taxon>Ixodoidea</taxon>
        <taxon>Ixodidae</taxon>
        <taxon>Haemaphysalinae</taxon>
        <taxon>Haemaphysalis</taxon>
    </lineage>
</organism>
<gene>
    <name evidence="2" type="ORF">HPB48_016297</name>
</gene>
<dbReference type="CDD" id="cd05380">
    <property type="entry name" value="CAP_euk"/>
    <property type="match status" value="1"/>
</dbReference>
<evidence type="ECO:0000259" key="1">
    <source>
        <dbReference type="SMART" id="SM00198"/>
    </source>
</evidence>
<dbReference type="EMBL" id="JABSTR010000006">
    <property type="protein sequence ID" value="KAH9372722.1"/>
    <property type="molecule type" value="Genomic_DNA"/>
</dbReference>
<name>A0A9J6GBA8_HAELO</name>
<accession>A0A9J6GBA8</accession>
<evidence type="ECO:0000313" key="3">
    <source>
        <dbReference type="Proteomes" id="UP000821853"/>
    </source>
</evidence>
<protein>
    <recommendedName>
        <fullName evidence="1">SCP domain-containing protein</fullName>
    </recommendedName>
</protein>
<dbReference type="SMART" id="SM00198">
    <property type="entry name" value="SCP"/>
    <property type="match status" value="1"/>
</dbReference>
<dbReference type="Pfam" id="PF00188">
    <property type="entry name" value="CAP"/>
    <property type="match status" value="1"/>
</dbReference>
<reference evidence="2 3" key="1">
    <citation type="journal article" date="2020" name="Cell">
        <title>Large-Scale Comparative Analyses of Tick Genomes Elucidate Their Genetic Diversity and Vector Capacities.</title>
        <authorList>
            <consortium name="Tick Genome and Microbiome Consortium (TIGMIC)"/>
            <person name="Jia N."/>
            <person name="Wang J."/>
            <person name="Shi W."/>
            <person name="Du L."/>
            <person name="Sun Y."/>
            <person name="Zhan W."/>
            <person name="Jiang J.F."/>
            <person name="Wang Q."/>
            <person name="Zhang B."/>
            <person name="Ji P."/>
            <person name="Bell-Sakyi L."/>
            <person name="Cui X.M."/>
            <person name="Yuan T.T."/>
            <person name="Jiang B.G."/>
            <person name="Yang W.F."/>
            <person name="Lam T.T."/>
            <person name="Chang Q.C."/>
            <person name="Ding S.J."/>
            <person name="Wang X.J."/>
            <person name="Zhu J.G."/>
            <person name="Ruan X.D."/>
            <person name="Zhao L."/>
            <person name="Wei J.T."/>
            <person name="Ye R.Z."/>
            <person name="Que T.C."/>
            <person name="Du C.H."/>
            <person name="Zhou Y.H."/>
            <person name="Cheng J.X."/>
            <person name="Dai P.F."/>
            <person name="Guo W.B."/>
            <person name="Han X.H."/>
            <person name="Huang E.J."/>
            <person name="Li L.F."/>
            <person name="Wei W."/>
            <person name="Gao Y.C."/>
            <person name="Liu J.Z."/>
            <person name="Shao H.Z."/>
            <person name="Wang X."/>
            <person name="Wang C.C."/>
            <person name="Yang T.C."/>
            <person name="Huo Q.B."/>
            <person name="Li W."/>
            <person name="Chen H.Y."/>
            <person name="Chen S.E."/>
            <person name="Zhou L.G."/>
            <person name="Ni X.B."/>
            <person name="Tian J.H."/>
            <person name="Sheng Y."/>
            <person name="Liu T."/>
            <person name="Pan Y.S."/>
            <person name="Xia L.Y."/>
            <person name="Li J."/>
            <person name="Zhao F."/>
            <person name="Cao W.C."/>
        </authorList>
    </citation>
    <scope>NUCLEOTIDE SEQUENCE [LARGE SCALE GENOMIC DNA]</scope>
    <source>
        <strain evidence="2">HaeL-2018</strain>
    </source>
</reference>
<dbReference type="SUPFAM" id="SSF55797">
    <property type="entry name" value="PR-1-like"/>
    <property type="match status" value="1"/>
</dbReference>
<dbReference type="OrthoDB" id="6506205at2759"/>
<dbReference type="VEuPathDB" id="VectorBase:HLOH_045227"/>
<comment type="caution">
    <text evidence="2">The sequence shown here is derived from an EMBL/GenBank/DDBJ whole genome shotgun (WGS) entry which is preliminary data.</text>
</comment>
<feature type="domain" description="SCP" evidence="1">
    <location>
        <begin position="113"/>
        <end position="244"/>
    </location>
</feature>
<dbReference type="AlphaFoldDB" id="A0A9J6GBA8"/>
<dbReference type="Gene3D" id="3.40.33.10">
    <property type="entry name" value="CAP"/>
    <property type="match status" value="1"/>
</dbReference>
<dbReference type="Proteomes" id="UP000821853">
    <property type="component" value="Chromosome 4"/>
</dbReference>
<proteinExistence type="predicted"/>
<keyword evidence="3" id="KW-1185">Reference proteome</keyword>
<dbReference type="InterPro" id="IPR014044">
    <property type="entry name" value="CAP_dom"/>
</dbReference>
<evidence type="ECO:0000313" key="2">
    <source>
        <dbReference type="EMBL" id="KAH9372722.1"/>
    </source>
</evidence>
<sequence>MLQTLSAKDALRILEARSTLAFASHQLLRLTLPRLEYVSFARADGLEEYHDRGRRGNFVYAAGPLVTTTFSRHGTAHALCRAEYYNVTNGLTHTACLPPKRGCQLIVSGLTDDEKREALRAHNEYRSQVAQGRLSSYPPASNMYRLIWDEELADVAQAFTNQCDNSDHDKKEQRITTRFQKVGQNFHWNEGFGILPGPDAKGRIDDFFAEYKDFNPSNVDPFSTSRTRGVVTHFTQVRSEAGLSLRF</sequence>
<dbReference type="InterPro" id="IPR035940">
    <property type="entry name" value="CAP_sf"/>
</dbReference>